<proteinExistence type="predicted"/>
<organism evidence="2 3">
    <name type="scientific">Thiothrix lacustris</name>
    <dbReference type="NCBI Taxonomy" id="525917"/>
    <lineage>
        <taxon>Bacteria</taxon>
        <taxon>Pseudomonadati</taxon>
        <taxon>Pseudomonadota</taxon>
        <taxon>Gammaproteobacteria</taxon>
        <taxon>Thiotrichales</taxon>
        <taxon>Thiotrichaceae</taxon>
        <taxon>Thiothrix</taxon>
    </lineage>
</organism>
<accession>A0A1Y1QNC0</accession>
<dbReference type="InterPro" id="IPR010982">
    <property type="entry name" value="Lambda_DNA-bd_dom_sf"/>
</dbReference>
<evidence type="ECO:0000313" key="2">
    <source>
        <dbReference type="EMBL" id="OQX09881.1"/>
    </source>
</evidence>
<feature type="domain" description="HTH cro/C1-type" evidence="1">
    <location>
        <begin position="36"/>
        <end position="90"/>
    </location>
</feature>
<evidence type="ECO:0000313" key="3">
    <source>
        <dbReference type="Proteomes" id="UP000192491"/>
    </source>
</evidence>
<dbReference type="AlphaFoldDB" id="A0A1Y1QNC0"/>
<name>A0A1Y1QNC0_9GAMM</name>
<dbReference type="GO" id="GO:0003677">
    <property type="term" value="F:DNA binding"/>
    <property type="evidence" value="ECO:0007669"/>
    <property type="project" value="InterPro"/>
</dbReference>
<gene>
    <name evidence="2" type="ORF">BWK73_21675</name>
</gene>
<comment type="caution">
    <text evidence="2">The sequence shown here is derived from an EMBL/GenBank/DDBJ whole genome shotgun (WGS) entry which is preliminary data.</text>
</comment>
<dbReference type="SUPFAM" id="SSF47413">
    <property type="entry name" value="lambda repressor-like DNA-binding domains"/>
    <property type="match status" value="1"/>
</dbReference>
<sequence>MDKRYKPVSVPEQVRQRVALLESITNQPGMSLTQAVRELRTGLRLTVPEYAKLTQVAIRTIHDIEAGKANPSLATANKLLAPFGLMLGVVKPQGDRHESS</sequence>
<dbReference type="InterPro" id="IPR001387">
    <property type="entry name" value="Cro/C1-type_HTH"/>
</dbReference>
<dbReference type="Pfam" id="PF01381">
    <property type="entry name" value="HTH_3"/>
    <property type="match status" value="1"/>
</dbReference>
<dbReference type="EMBL" id="MTEJ01000129">
    <property type="protein sequence ID" value="OQX09881.1"/>
    <property type="molecule type" value="Genomic_DNA"/>
</dbReference>
<protein>
    <submittedName>
        <fullName evidence="2">Transcriptional regulator</fullName>
    </submittedName>
</protein>
<dbReference type="PROSITE" id="PS50943">
    <property type="entry name" value="HTH_CROC1"/>
    <property type="match status" value="1"/>
</dbReference>
<dbReference type="Gene3D" id="1.10.260.40">
    <property type="entry name" value="lambda repressor-like DNA-binding domains"/>
    <property type="match status" value="1"/>
</dbReference>
<dbReference type="CDD" id="cd00093">
    <property type="entry name" value="HTH_XRE"/>
    <property type="match status" value="1"/>
</dbReference>
<reference evidence="2 3" key="1">
    <citation type="submission" date="2017-01" db="EMBL/GenBank/DDBJ databases">
        <title>Novel large sulfur bacteria in the metagenomes of groundwater-fed chemosynthetic microbial mats in the Lake Huron basin.</title>
        <authorList>
            <person name="Sharrar A.M."/>
            <person name="Flood B.E."/>
            <person name="Bailey J.V."/>
            <person name="Jones D.S."/>
            <person name="Biddanda B."/>
            <person name="Ruberg S.A."/>
            <person name="Marcus D.N."/>
            <person name="Dick G.J."/>
        </authorList>
    </citation>
    <scope>NUCLEOTIDE SEQUENCE [LARGE SCALE GENOMIC DNA]</scope>
    <source>
        <strain evidence="2">A8</strain>
    </source>
</reference>
<evidence type="ECO:0000259" key="1">
    <source>
        <dbReference type="PROSITE" id="PS50943"/>
    </source>
</evidence>
<dbReference type="Proteomes" id="UP000192491">
    <property type="component" value="Unassembled WGS sequence"/>
</dbReference>